<protein>
    <submittedName>
        <fullName evidence="1">Uncharacterized protein</fullName>
    </submittedName>
</protein>
<dbReference type="EMBL" id="QTSX02003028">
    <property type="protein sequence ID" value="KAJ9072297.1"/>
    <property type="molecule type" value="Genomic_DNA"/>
</dbReference>
<keyword evidence="2" id="KW-1185">Reference proteome</keyword>
<proteinExistence type="predicted"/>
<evidence type="ECO:0000313" key="1">
    <source>
        <dbReference type="EMBL" id="KAJ9072297.1"/>
    </source>
</evidence>
<comment type="caution">
    <text evidence="1">The sequence shown here is derived from an EMBL/GenBank/DDBJ whole genome shotgun (WGS) entry which is preliminary data.</text>
</comment>
<organism evidence="1 2">
    <name type="scientific">Entomophthora muscae</name>
    <dbReference type="NCBI Taxonomy" id="34485"/>
    <lineage>
        <taxon>Eukaryota</taxon>
        <taxon>Fungi</taxon>
        <taxon>Fungi incertae sedis</taxon>
        <taxon>Zoopagomycota</taxon>
        <taxon>Entomophthoromycotina</taxon>
        <taxon>Entomophthoromycetes</taxon>
        <taxon>Entomophthorales</taxon>
        <taxon>Entomophthoraceae</taxon>
        <taxon>Entomophthora</taxon>
    </lineage>
</organism>
<accession>A0ACC2TCQ4</accession>
<sequence>MTDRQIEIFMQTLEVIQETSDYNRTLTEECPESLKLLSDSNLKLMTYNINNATGAKAESNEDFIAKKKADVISLQEISKHYKP</sequence>
<name>A0ACC2TCQ4_9FUNG</name>
<gene>
    <name evidence="1" type="ORF">DSO57_1029002</name>
</gene>
<evidence type="ECO:0000313" key="2">
    <source>
        <dbReference type="Proteomes" id="UP001165960"/>
    </source>
</evidence>
<dbReference type="Proteomes" id="UP001165960">
    <property type="component" value="Unassembled WGS sequence"/>
</dbReference>
<reference evidence="1" key="1">
    <citation type="submission" date="2022-04" db="EMBL/GenBank/DDBJ databases">
        <title>Genome of the entomopathogenic fungus Entomophthora muscae.</title>
        <authorList>
            <person name="Elya C."/>
            <person name="Lovett B.R."/>
            <person name="Lee E."/>
            <person name="Macias A.M."/>
            <person name="Hajek A.E."/>
            <person name="De Bivort B.L."/>
            <person name="Kasson M.T."/>
            <person name="De Fine Licht H.H."/>
            <person name="Stajich J.E."/>
        </authorList>
    </citation>
    <scope>NUCLEOTIDE SEQUENCE</scope>
    <source>
        <strain evidence="1">Berkeley</strain>
    </source>
</reference>